<feature type="transmembrane region" description="Helical" evidence="9">
    <location>
        <begin position="241"/>
        <end position="261"/>
    </location>
</feature>
<dbReference type="InterPro" id="IPR035906">
    <property type="entry name" value="MetI-like_sf"/>
</dbReference>
<feature type="transmembrane region" description="Helical" evidence="9">
    <location>
        <begin position="352"/>
        <end position="373"/>
    </location>
</feature>
<comment type="subcellular location">
    <subcellularLocation>
        <location evidence="1">Cell inner membrane</location>
        <topology evidence="1">Multi-pass membrane protein</topology>
    </subcellularLocation>
    <subcellularLocation>
        <location evidence="9">Cell membrane</location>
        <topology evidence="9">Multi-pass membrane protein</topology>
    </subcellularLocation>
</comment>
<organism evidence="11 12">
    <name type="scientific">Pseudovibrio ascidiaceicola</name>
    <dbReference type="NCBI Taxonomy" id="285279"/>
    <lineage>
        <taxon>Bacteria</taxon>
        <taxon>Pseudomonadati</taxon>
        <taxon>Pseudomonadota</taxon>
        <taxon>Alphaproteobacteria</taxon>
        <taxon>Hyphomicrobiales</taxon>
        <taxon>Stappiaceae</taxon>
        <taxon>Pseudovibrio</taxon>
    </lineage>
</organism>
<name>A0A1I4FAP7_9HYPH</name>
<keyword evidence="3 9" id="KW-0813">Transport</keyword>
<accession>A0A1I4FAP7</accession>
<dbReference type="RefSeq" id="WP_093523717.1">
    <property type="nucleotide sequence ID" value="NZ_FOSK01000018.1"/>
</dbReference>
<dbReference type="Gene3D" id="1.10.3720.10">
    <property type="entry name" value="MetI-like"/>
    <property type="match status" value="1"/>
</dbReference>
<dbReference type="SUPFAM" id="SSF161098">
    <property type="entry name" value="MetI-like"/>
    <property type="match status" value="1"/>
</dbReference>
<feature type="transmembrane region" description="Helical" evidence="9">
    <location>
        <begin position="385"/>
        <end position="406"/>
    </location>
</feature>
<feature type="transmembrane region" description="Helical" evidence="9">
    <location>
        <begin position="467"/>
        <end position="485"/>
    </location>
</feature>
<keyword evidence="6" id="KW-0029">Amino-acid transport</keyword>
<dbReference type="InterPro" id="IPR010065">
    <property type="entry name" value="AA_ABC_transptr_permease_3TM"/>
</dbReference>
<keyword evidence="5 9" id="KW-0812">Transmembrane</keyword>
<evidence type="ECO:0000313" key="11">
    <source>
        <dbReference type="EMBL" id="SFL14543.1"/>
    </source>
</evidence>
<comment type="caution">
    <text evidence="11">The sequence shown here is derived from an EMBL/GenBank/DDBJ whole genome shotgun (WGS) entry which is preliminary data.</text>
</comment>
<dbReference type="CDD" id="cd06261">
    <property type="entry name" value="TM_PBP2"/>
    <property type="match status" value="1"/>
</dbReference>
<feature type="transmembrane region" description="Helical" evidence="9">
    <location>
        <begin position="87"/>
        <end position="108"/>
    </location>
</feature>
<dbReference type="PROSITE" id="PS50928">
    <property type="entry name" value="ABC_TM1"/>
    <property type="match status" value="1"/>
</dbReference>
<feature type="transmembrane region" description="Helical" evidence="9">
    <location>
        <begin position="426"/>
        <end position="446"/>
    </location>
</feature>
<evidence type="ECO:0000256" key="8">
    <source>
        <dbReference type="ARBA" id="ARBA00023136"/>
    </source>
</evidence>
<evidence type="ECO:0000256" key="1">
    <source>
        <dbReference type="ARBA" id="ARBA00004429"/>
    </source>
</evidence>
<dbReference type="EMBL" id="FOSK01000018">
    <property type="protein sequence ID" value="SFL14543.1"/>
    <property type="molecule type" value="Genomic_DNA"/>
</dbReference>
<dbReference type="Pfam" id="PF00528">
    <property type="entry name" value="BPD_transp_1"/>
    <property type="match status" value="1"/>
</dbReference>
<dbReference type="NCBIfam" id="TIGR01726">
    <property type="entry name" value="HEQRo_perm_3TM"/>
    <property type="match status" value="1"/>
</dbReference>
<evidence type="ECO:0000256" key="9">
    <source>
        <dbReference type="RuleBase" id="RU363032"/>
    </source>
</evidence>
<evidence type="ECO:0000256" key="2">
    <source>
        <dbReference type="ARBA" id="ARBA00010072"/>
    </source>
</evidence>
<feature type="transmembrane region" description="Helical" evidence="9">
    <location>
        <begin position="178"/>
        <end position="202"/>
    </location>
</feature>
<sequence length="554" mass="60688">MNVLRTLRPSNVILIAAMPFIIYLFVSTNNYKRSIFAIVGIGENASTLFASFLCALAVFCAGFWLAYSLLKNSEKSKASQLGQHAALIVYFTLLALIATNAVDLSIFVDSIVANSVDPYSSDLIQKAVRPRQLTPEAQNLVLGIFSKTAFIYLIASLGILLFHYLSKSKQAFVSISRYTLALLLLTNLLGAFYILFVAHAGFAAGLMVTLRAAFFAYFASMVLGLIWAGLQSLEKKKHTNLFYAVAALIFFGLCTFFAMQLQHSYSLIGTLEGRVAIIKGTPQSITDQIRFGEYDGAGHTSIDIRSVKDPSHALLTVEKNKRVSAAFIPTEAVPRNANLLWQTSFLPDESKYPAITFGVLGFFTTLLVICSVFRNEHPLAIAAEFFIDTVRGIPMLVIILYVGLPLSGALKSASDGMINLSNMTRGIVAISIGYSAYMAEIFRAGILAVPKGQIEAARSLGLSRWKVARFVVLPQALSIVIPPLGNEFIAMLKDTSLLSILSVRDVTQRMREFQASSFLPFAPFNSAAILYVVLTLGAASIIKSIERRYERKSH</sequence>
<feature type="transmembrane region" description="Helical" evidence="9">
    <location>
        <begin position="518"/>
        <end position="542"/>
    </location>
</feature>
<dbReference type="PANTHER" id="PTHR30614:SF0">
    <property type="entry name" value="L-CYSTINE TRANSPORT SYSTEM PERMEASE PROTEIN TCYL"/>
    <property type="match status" value="1"/>
</dbReference>
<evidence type="ECO:0000256" key="5">
    <source>
        <dbReference type="ARBA" id="ARBA00022692"/>
    </source>
</evidence>
<feature type="transmembrane region" description="Helical" evidence="9">
    <location>
        <begin position="208"/>
        <end position="229"/>
    </location>
</feature>
<keyword evidence="7 9" id="KW-1133">Transmembrane helix</keyword>
<feature type="transmembrane region" description="Helical" evidence="9">
    <location>
        <begin position="149"/>
        <end position="166"/>
    </location>
</feature>
<feature type="transmembrane region" description="Helical" evidence="9">
    <location>
        <begin position="12"/>
        <end position="28"/>
    </location>
</feature>
<keyword evidence="12" id="KW-1185">Reference proteome</keyword>
<evidence type="ECO:0000256" key="7">
    <source>
        <dbReference type="ARBA" id="ARBA00022989"/>
    </source>
</evidence>
<evidence type="ECO:0000256" key="4">
    <source>
        <dbReference type="ARBA" id="ARBA00022475"/>
    </source>
</evidence>
<evidence type="ECO:0000256" key="3">
    <source>
        <dbReference type="ARBA" id="ARBA00022448"/>
    </source>
</evidence>
<keyword evidence="4" id="KW-1003">Cell membrane</keyword>
<evidence type="ECO:0000313" key="12">
    <source>
        <dbReference type="Proteomes" id="UP000199598"/>
    </source>
</evidence>
<comment type="similarity">
    <text evidence="2">Belongs to the binding-protein-dependent transport system permease family. HisMQ subfamily.</text>
</comment>
<feature type="domain" description="ABC transmembrane type-1" evidence="10">
    <location>
        <begin position="340"/>
        <end position="542"/>
    </location>
</feature>
<proteinExistence type="inferred from homology"/>
<keyword evidence="8 9" id="KW-0472">Membrane</keyword>
<reference evidence="11 12" key="1">
    <citation type="submission" date="2016-10" db="EMBL/GenBank/DDBJ databases">
        <authorList>
            <person name="Varghese N."/>
            <person name="Submissions S."/>
        </authorList>
    </citation>
    <scope>NUCLEOTIDE SEQUENCE [LARGE SCALE GENOMIC DNA]</scope>
    <source>
        <strain evidence="11 12">DSM 16392</strain>
    </source>
</reference>
<dbReference type="InterPro" id="IPR043429">
    <property type="entry name" value="ArtM/GltK/GlnP/TcyL/YhdX-like"/>
</dbReference>
<feature type="transmembrane region" description="Helical" evidence="9">
    <location>
        <begin position="48"/>
        <end position="67"/>
    </location>
</feature>
<dbReference type="PANTHER" id="PTHR30614">
    <property type="entry name" value="MEMBRANE COMPONENT OF AMINO ACID ABC TRANSPORTER"/>
    <property type="match status" value="1"/>
</dbReference>
<protein>
    <submittedName>
        <fullName evidence="11">Amino acid ABC transporter membrane protein, PAAT family (TC 3.A.1.3.-)</fullName>
    </submittedName>
</protein>
<gene>
    <name evidence="11" type="ORF">SAMN04488518_11821</name>
</gene>
<evidence type="ECO:0000256" key="6">
    <source>
        <dbReference type="ARBA" id="ARBA00022970"/>
    </source>
</evidence>
<dbReference type="InterPro" id="IPR000515">
    <property type="entry name" value="MetI-like"/>
</dbReference>
<evidence type="ECO:0000259" key="10">
    <source>
        <dbReference type="PROSITE" id="PS50928"/>
    </source>
</evidence>
<dbReference type="Proteomes" id="UP000199598">
    <property type="component" value="Unassembled WGS sequence"/>
</dbReference>